<name>A0A1H9U8A0_9SPHI</name>
<sequence length="53" mass="6214">MSIYFQYPAIDDYPNLTLPVNTTEQVWSDFNLSSDIKDEQAIELQNYLTLKQV</sequence>
<dbReference type="Proteomes" id="UP000199572">
    <property type="component" value="Unassembled WGS sequence"/>
</dbReference>
<protein>
    <submittedName>
        <fullName evidence="1">Uncharacterized protein</fullName>
    </submittedName>
</protein>
<gene>
    <name evidence="1" type="ORF">SAMN04488023_12827</name>
</gene>
<accession>A0A1H9U8A0</accession>
<keyword evidence="2" id="KW-1185">Reference proteome</keyword>
<evidence type="ECO:0000313" key="1">
    <source>
        <dbReference type="EMBL" id="SES05333.1"/>
    </source>
</evidence>
<dbReference type="AlphaFoldDB" id="A0A1H9U8A0"/>
<dbReference type="EMBL" id="FOGG01000028">
    <property type="protein sequence ID" value="SES05333.1"/>
    <property type="molecule type" value="Genomic_DNA"/>
</dbReference>
<reference evidence="1 2" key="1">
    <citation type="submission" date="2016-10" db="EMBL/GenBank/DDBJ databases">
        <authorList>
            <person name="de Groot N.N."/>
        </authorList>
    </citation>
    <scope>NUCLEOTIDE SEQUENCE [LARGE SCALE GENOMIC DNA]</scope>
    <source>
        <strain evidence="1 2">DSM 18610</strain>
    </source>
</reference>
<evidence type="ECO:0000313" key="2">
    <source>
        <dbReference type="Proteomes" id="UP000199572"/>
    </source>
</evidence>
<organism evidence="1 2">
    <name type="scientific">Pedobacter rhizosphaerae</name>
    <dbReference type="NCBI Taxonomy" id="390241"/>
    <lineage>
        <taxon>Bacteria</taxon>
        <taxon>Pseudomonadati</taxon>
        <taxon>Bacteroidota</taxon>
        <taxon>Sphingobacteriia</taxon>
        <taxon>Sphingobacteriales</taxon>
        <taxon>Sphingobacteriaceae</taxon>
        <taxon>Pedobacter</taxon>
    </lineage>
</organism>
<proteinExistence type="predicted"/>